<evidence type="ECO:0000259" key="1">
    <source>
        <dbReference type="Pfam" id="PF02900"/>
    </source>
</evidence>
<dbReference type="Proteomes" id="UP000444401">
    <property type="component" value="Unassembled WGS sequence"/>
</dbReference>
<dbReference type="SUPFAM" id="SSF53213">
    <property type="entry name" value="LigB-like"/>
    <property type="match status" value="1"/>
</dbReference>
<feature type="domain" description="Extradiol ring-cleavage dioxygenase class III enzyme subunit B" evidence="1">
    <location>
        <begin position="8"/>
        <end position="242"/>
    </location>
</feature>
<comment type="caution">
    <text evidence="2">The sequence shown here is derived from an EMBL/GenBank/DDBJ whole genome shotgun (WGS) entry which is preliminary data.</text>
</comment>
<gene>
    <name evidence="2" type="ORF">GRI72_14205</name>
</gene>
<sequence>MGTIVGGFMMPHDPTVFINPRKLDNGHLMDAYAEIRRRIVELDATSAVIIGADHYILFTPKCLPQILICLGELNGPVDQLPGLPNRPIPHNPVLAERIFAHAQETGFDLAVARSLGVDHAIGAPAHLCLPEDGSVTAVAVYMASGVAPYLRLRRAYEFGAMVKSAVEAMDRDERVVILGSGGISHWVGTGEMGRTNPVFDRMVLDAIVAGDADALLGLTDEEILREGGNGAMEIRHFLGVMGQCPEGRAK</sequence>
<dbReference type="EMBL" id="WTYO01000010">
    <property type="protein sequence ID" value="MXO69965.1"/>
    <property type="molecule type" value="Genomic_DNA"/>
</dbReference>
<protein>
    <submittedName>
        <fullName evidence="2">Protocatechuate 3,4-dioxygenase</fullName>
    </submittedName>
</protein>
<dbReference type="Pfam" id="PF02900">
    <property type="entry name" value="LigB"/>
    <property type="match status" value="1"/>
</dbReference>
<accession>A0ABW9V1X9</accession>
<reference evidence="2 3" key="1">
    <citation type="submission" date="2019-12" db="EMBL/GenBank/DDBJ databases">
        <title>Genomic-based taxomic classification of the family Erythrobacteraceae.</title>
        <authorList>
            <person name="Xu L."/>
        </authorList>
    </citation>
    <scope>NUCLEOTIDE SEQUENCE [LARGE SCALE GENOMIC DNA]</scope>
    <source>
        <strain evidence="2 3">H32</strain>
    </source>
</reference>
<evidence type="ECO:0000313" key="3">
    <source>
        <dbReference type="Proteomes" id="UP000444401"/>
    </source>
</evidence>
<organism evidence="2 3">
    <name type="scientific">Pelagerythrobacter marinus</name>
    <dbReference type="NCBI Taxonomy" id="538382"/>
    <lineage>
        <taxon>Bacteria</taxon>
        <taxon>Pseudomonadati</taxon>
        <taxon>Pseudomonadota</taxon>
        <taxon>Alphaproteobacteria</taxon>
        <taxon>Sphingomonadales</taxon>
        <taxon>Erythrobacteraceae</taxon>
        <taxon>Pelagerythrobacter</taxon>
    </lineage>
</organism>
<name>A0ABW9V1X9_9SPHN</name>
<dbReference type="Gene3D" id="3.40.830.10">
    <property type="entry name" value="LigB-like"/>
    <property type="match status" value="1"/>
</dbReference>
<dbReference type="InterPro" id="IPR004183">
    <property type="entry name" value="Xdiol_dOase_suB"/>
</dbReference>
<proteinExistence type="predicted"/>
<dbReference type="RefSeq" id="WP_160734564.1">
    <property type="nucleotide sequence ID" value="NZ_WTYO01000010.1"/>
</dbReference>
<evidence type="ECO:0000313" key="2">
    <source>
        <dbReference type="EMBL" id="MXO69965.1"/>
    </source>
</evidence>
<keyword evidence="3" id="KW-1185">Reference proteome</keyword>